<feature type="transmembrane region" description="Helical" evidence="6">
    <location>
        <begin position="146"/>
        <end position="165"/>
    </location>
</feature>
<proteinExistence type="predicted"/>
<dbReference type="Pfam" id="PF02653">
    <property type="entry name" value="BPD_transp_2"/>
    <property type="match status" value="1"/>
</dbReference>
<dbReference type="CDD" id="cd06580">
    <property type="entry name" value="TM_PBP1_transp_TpRbsC_like"/>
    <property type="match status" value="1"/>
</dbReference>
<comment type="caution">
    <text evidence="7">The sequence shown here is derived from an EMBL/GenBank/DDBJ whole genome shotgun (WGS) entry which is preliminary data.</text>
</comment>
<dbReference type="GO" id="GO:0005886">
    <property type="term" value="C:plasma membrane"/>
    <property type="evidence" value="ECO:0007669"/>
    <property type="project" value="UniProtKB-SubCell"/>
</dbReference>
<keyword evidence="8" id="KW-1185">Reference proteome</keyword>
<feature type="transmembrane region" description="Helical" evidence="6">
    <location>
        <begin position="100"/>
        <end position="126"/>
    </location>
</feature>
<evidence type="ECO:0000313" key="8">
    <source>
        <dbReference type="Proteomes" id="UP000295757"/>
    </source>
</evidence>
<keyword evidence="2" id="KW-1003">Cell membrane</keyword>
<feature type="transmembrane region" description="Helical" evidence="6">
    <location>
        <begin position="248"/>
        <end position="268"/>
    </location>
</feature>
<gene>
    <name evidence="7" type="ORF">BCF59_0281</name>
</gene>
<keyword evidence="5 6" id="KW-0472">Membrane</keyword>
<dbReference type="Proteomes" id="UP000295757">
    <property type="component" value="Unassembled WGS sequence"/>
</dbReference>
<evidence type="ECO:0000256" key="2">
    <source>
        <dbReference type="ARBA" id="ARBA00022475"/>
    </source>
</evidence>
<dbReference type="RefSeq" id="WP_134110511.1">
    <property type="nucleotide sequence ID" value="NZ_SOCN01000001.1"/>
</dbReference>
<dbReference type="PANTHER" id="PTHR43370:SF1">
    <property type="entry name" value="GUANOSINE ABC TRANSPORTER PERMEASE PROTEIN NUPQ"/>
    <property type="match status" value="1"/>
</dbReference>
<feature type="transmembrane region" description="Helical" evidence="6">
    <location>
        <begin position="31"/>
        <end position="49"/>
    </location>
</feature>
<comment type="subcellular location">
    <subcellularLocation>
        <location evidence="1">Cell membrane</location>
        <topology evidence="1">Multi-pass membrane protein</topology>
    </subcellularLocation>
</comment>
<evidence type="ECO:0000313" key="7">
    <source>
        <dbReference type="EMBL" id="TDV24322.1"/>
    </source>
</evidence>
<dbReference type="InterPro" id="IPR001851">
    <property type="entry name" value="ABC_transp_permease"/>
</dbReference>
<dbReference type="GO" id="GO:0022857">
    <property type="term" value="F:transmembrane transporter activity"/>
    <property type="evidence" value="ECO:0007669"/>
    <property type="project" value="InterPro"/>
</dbReference>
<accession>A0A4R7UCY0</accession>
<feature type="transmembrane region" description="Helical" evidence="6">
    <location>
        <begin position="280"/>
        <end position="296"/>
    </location>
</feature>
<organism evidence="7 8">
    <name type="scientific">Mycoplasmopsis mustelae</name>
    <dbReference type="NCBI Taxonomy" id="171289"/>
    <lineage>
        <taxon>Bacteria</taxon>
        <taxon>Bacillati</taxon>
        <taxon>Mycoplasmatota</taxon>
        <taxon>Mycoplasmoidales</taxon>
        <taxon>Metamycoplasmataceae</taxon>
        <taxon>Mycoplasmopsis</taxon>
    </lineage>
</organism>
<dbReference type="OrthoDB" id="9792579at2"/>
<dbReference type="EMBL" id="SOCN01000001">
    <property type="protein sequence ID" value="TDV24322.1"/>
    <property type="molecule type" value="Genomic_DNA"/>
</dbReference>
<dbReference type="PANTHER" id="PTHR43370">
    <property type="entry name" value="SUGAR ABC TRANSPORTER INTEGRAL MEMBRANE PROTEIN-RELATED"/>
    <property type="match status" value="1"/>
</dbReference>
<name>A0A4R7UCY0_9BACT</name>
<dbReference type="AlphaFoldDB" id="A0A4R7UCY0"/>
<reference evidence="7 8" key="1">
    <citation type="submission" date="2019-03" db="EMBL/GenBank/DDBJ databases">
        <title>Genomic Encyclopedia of Archaeal and Bacterial Type Strains, Phase II (KMG-II): from individual species to whole genera.</title>
        <authorList>
            <person name="Goeker M."/>
        </authorList>
    </citation>
    <scope>NUCLEOTIDE SEQUENCE [LARGE SCALE GENOMIC DNA]</scope>
    <source>
        <strain evidence="7 8">ATCC 35214</strain>
    </source>
</reference>
<feature type="transmembrane region" description="Helical" evidence="6">
    <location>
        <begin position="69"/>
        <end position="88"/>
    </location>
</feature>
<protein>
    <submittedName>
        <fullName evidence="7">Nucleoside ABC transporter membrane protein</fullName>
    </submittedName>
</protein>
<keyword evidence="4 6" id="KW-1133">Transmembrane helix</keyword>
<sequence>MEVILSHAVFFFCILLLGTISGIFSERAGIVNIAINGFMVFGAVIYGGYSTLFTEVFKWQSLWSNIPLMFLSSITTILFALLFGFAVIKLRADQTVVGFAINILAAGIAALMVLLISQKVFGGIYLSFRERQELALNTDDSKFGNIISLKVFVTVIIAFFSWFALRKTKWGLRFRAIGENPQAADVAGINVNKIKWEALVIVGIISGVAGSIFIQSNYLANFSLTKDVNGFGFIALSIMITSRWKVSLSILVSAFFSLLLSVSFYGTVSFGPSFEPYKNIFQALPYAVTLIVLILTSKNTQGPAAAGIPYDKSKR</sequence>
<feature type="transmembrane region" description="Helical" evidence="6">
    <location>
        <begin position="6"/>
        <end position="24"/>
    </location>
</feature>
<evidence type="ECO:0000256" key="6">
    <source>
        <dbReference type="SAM" id="Phobius"/>
    </source>
</evidence>
<evidence type="ECO:0000256" key="1">
    <source>
        <dbReference type="ARBA" id="ARBA00004651"/>
    </source>
</evidence>
<evidence type="ECO:0000256" key="5">
    <source>
        <dbReference type="ARBA" id="ARBA00023136"/>
    </source>
</evidence>
<keyword evidence="3 6" id="KW-0812">Transmembrane</keyword>
<evidence type="ECO:0000256" key="4">
    <source>
        <dbReference type="ARBA" id="ARBA00022989"/>
    </source>
</evidence>
<evidence type="ECO:0000256" key="3">
    <source>
        <dbReference type="ARBA" id="ARBA00022692"/>
    </source>
</evidence>